<dbReference type="EMBL" id="CP097507">
    <property type="protein sequence ID" value="URE02770.1"/>
    <property type="molecule type" value="Genomic_DNA"/>
</dbReference>
<evidence type="ECO:0000256" key="1">
    <source>
        <dbReference type="SAM" id="MobiDB-lite"/>
    </source>
</evidence>
<feature type="region of interest" description="Disordered" evidence="1">
    <location>
        <begin position="1"/>
        <end position="66"/>
    </location>
</feature>
<keyword evidence="3" id="KW-1185">Reference proteome</keyword>
<proteinExistence type="predicted"/>
<reference evidence="2" key="1">
    <citation type="submission" date="2022-05" db="EMBL/GenBank/DDBJ databases">
        <title>The Musa troglodytarum L. genome provides insights into the mechanism of non-climacteric behaviour and enrichment of carotenoids.</title>
        <authorList>
            <person name="Wang J."/>
        </authorList>
    </citation>
    <scope>NUCLEOTIDE SEQUENCE</scope>
    <source>
        <tissue evidence="2">Leaf</tissue>
    </source>
</reference>
<dbReference type="Proteomes" id="UP001055439">
    <property type="component" value="Chromosome 5"/>
</dbReference>
<dbReference type="AlphaFoldDB" id="A0A9E7FUT4"/>
<protein>
    <submittedName>
        <fullName evidence="2">TBC1 domain family member</fullName>
    </submittedName>
</protein>
<evidence type="ECO:0000313" key="3">
    <source>
        <dbReference type="Proteomes" id="UP001055439"/>
    </source>
</evidence>
<feature type="compositionally biased region" description="Basic and acidic residues" evidence="1">
    <location>
        <begin position="17"/>
        <end position="43"/>
    </location>
</feature>
<organism evidence="2 3">
    <name type="scientific">Musa troglodytarum</name>
    <name type="common">fe'i banana</name>
    <dbReference type="NCBI Taxonomy" id="320322"/>
    <lineage>
        <taxon>Eukaryota</taxon>
        <taxon>Viridiplantae</taxon>
        <taxon>Streptophyta</taxon>
        <taxon>Embryophyta</taxon>
        <taxon>Tracheophyta</taxon>
        <taxon>Spermatophyta</taxon>
        <taxon>Magnoliopsida</taxon>
        <taxon>Liliopsida</taxon>
        <taxon>Zingiberales</taxon>
        <taxon>Musaceae</taxon>
        <taxon>Musa</taxon>
    </lineage>
</organism>
<evidence type="ECO:0000313" key="2">
    <source>
        <dbReference type="EMBL" id="URE02770.1"/>
    </source>
</evidence>
<accession>A0A9E7FUT4</accession>
<name>A0A9E7FUT4_9LILI</name>
<dbReference type="OrthoDB" id="10481232at2759"/>
<gene>
    <name evidence="2" type="ORF">MUK42_28297</name>
</gene>
<sequence>MLLKGKIRLPNTIVPRFPDRIKPPEKKKEDDDHAEGREEEELRTFQVGGGGGEERSEGEIWPDDGDENWTVSRAHHRIKIDIGREVSWDKRSELEFELSQKVVNLEALRSIASCGHLAEEFRSIVWKVPSKGLQICAELLCWITKRTGVLGFAHSLRVEEAKQRYNTAYCLLHSLVEHSCIDPKSFTYGYLDEKSIDTSLMKFPGLCPSALSWNIEFAIAFSSSTAHITTKRSPSMRARDQ</sequence>